<dbReference type="InterPro" id="IPR001920">
    <property type="entry name" value="Asp/Glu_race"/>
</dbReference>
<keyword evidence="2" id="KW-1185">Reference proteome</keyword>
<comment type="caution">
    <text evidence="1">The sequence shown here is derived from an EMBL/GenBank/DDBJ whole genome shotgun (WGS) entry which is preliminary data.</text>
</comment>
<dbReference type="AlphaFoldDB" id="A0AAP2ZDL2"/>
<name>A0AAP2ZDL2_9EURY</name>
<sequence length="222" mass="22903">MNNTDSTKGTVGVLRVLTQGPEATAVHGSIIEERYPRLETVSRCIDDHPDGIPTVEAERAALPYVKSLAREMADQVDTLAISCALDPAVESLQKELSIPVIGAGRAVSHAALSLGNKVGTIGLEAGDPPIVTETLGASHHASRQVQGAETTNFLTTDDGRATIEATANALVEDGCTVIAPVCTGITTSGVVPSLRESIEVPVVDPVESMGALATLVARGSSD</sequence>
<organism evidence="1 2">
    <name type="scientific">Natronosalvus hydrolyticus</name>
    <dbReference type="NCBI Taxonomy" id="2979988"/>
    <lineage>
        <taxon>Archaea</taxon>
        <taxon>Methanobacteriati</taxon>
        <taxon>Methanobacteriota</taxon>
        <taxon>Stenosarchaea group</taxon>
        <taxon>Halobacteria</taxon>
        <taxon>Halobacteriales</taxon>
        <taxon>Natrialbaceae</taxon>
        <taxon>Natronosalvus</taxon>
    </lineage>
</organism>
<evidence type="ECO:0000313" key="2">
    <source>
        <dbReference type="Proteomes" id="UP001321047"/>
    </source>
</evidence>
<accession>A0AAP2ZDL2</accession>
<proteinExistence type="predicted"/>
<dbReference type="EMBL" id="JAOPJZ010000027">
    <property type="protein sequence ID" value="MCU4754009.1"/>
    <property type="molecule type" value="Genomic_DNA"/>
</dbReference>
<protein>
    <submittedName>
        <fullName evidence="1">Aspartate/glutamate racemase family protein</fullName>
    </submittedName>
</protein>
<dbReference type="Pfam" id="PF01177">
    <property type="entry name" value="Asp_Glu_race"/>
    <property type="match status" value="1"/>
</dbReference>
<dbReference type="Proteomes" id="UP001321047">
    <property type="component" value="Unassembled WGS sequence"/>
</dbReference>
<reference evidence="1 2" key="1">
    <citation type="submission" date="2022-09" db="EMBL/GenBank/DDBJ databases">
        <title>Enrichment on poylsaccharides allowed isolation of novel metabolic and taxonomic groups of Haloarchaea.</title>
        <authorList>
            <person name="Sorokin D.Y."/>
            <person name="Elcheninov A.G."/>
            <person name="Khizhniak T.V."/>
            <person name="Kolganova T.V."/>
            <person name="Kublanov I.V."/>
        </authorList>
    </citation>
    <scope>NUCLEOTIDE SEQUENCE [LARGE SCALE GENOMIC DNA]</scope>
    <source>
        <strain evidence="1 2">AArc-curdl1</strain>
    </source>
</reference>
<dbReference type="GO" id="GO:0047661">
    <property type="term" value="F:amino-acid racemase activity"/>
    <property type="evidence" value="ECO:0007669"/>
    <property type="project" value="InterPro"/>
</dbReference>
<gene>
    <name evidence="1" type="ORF">OB919_18845</name>
</gene>
<dbReference type="Gene3D" id="3.40.50.1860">
    <property type="match status" value="2"/>
</dbReference>
<dbReference type="InterPro" id="IPR015942">
    <property type="entry name" value="Asp/Glu/hydantoin_racemase"/>
</dbReference>
<dbReference type="RefSeq" id="WP_342810315.1">
    <property type="nucleotide sequence ID" value="NZ_JAOPJZ010000027.1"/>
</dbReference>
<evidence type="ECO:0000313" key="1">
    <source>
        <dbReference type="EMBL" id="MCU4754009.1"/>
    </source>
</evidence>